<organism evidence="8 9">
    <name type="scientific">Fusarium pseudoanthophilum</name>
    <dbReference type="NCBI Taxonomy" id="48495"/>
    <lineage>
        <taxon>Eukaryota</taxon>
        <taxon>Fungi</taxon>
        <taxon>Dikarya</taxon>
        <taxon>Ascomycota</taxon>
        <taxon>Pezizomycotina</taxon>
        <taxon>Sordariomycetes</taxon>
        <taxon>Hypocreomycetidae</taxon>
        <taxon>Hypocreales</taxon>
        <taxon>Nectriaceae</taxon>
        <taxon>Fusarium</taxon>
        <taxon>Fusarium fujikuroi species complex</taxon>
    </lineage>
</organism>
<comment type="caution">
    <text evidence="8">The sequence shown here is derived from an EMBL/GenBank/DDBJ whole genome shotgun (WGS) entry which is preliminary data.</text>
</comment>
<dbReference type="Proteomes" id="UP000544095">
    <property type="component" value="Unassembled WGS sequence"/>
</dbReference>
<dbReference type="SMART" id="SM01340">
    <property type="entry name" value="DNA_mis_repair"/>
    <property type="match status" value="1"/>
</dbReference>
<feature type="region of interest" description="Disordered" evidence="6">
    <location>
        <begin position="399"/>
        <end position="459"/>
    </location>
</feature>
<dbReference type="GO" id="GO:0032389">
    <property type="term" value="C:MutLalpha complex"/>
    <property type="evidence" value="ECO:0007669"/>
    <property type="project" value="TreeGrafter"/>
</dbReference>
<evidence type="ECO:0000256" key="3">
    <source>
        <dbReference type="ARBA" id="ARBA00022763"/>
    </source>
</evidence>
<sequence>MATDADVDMGGAQTASDDILNVPPSGTKRNADGQPIENLPARSDAPRRIRALDPNVVNKIAAGEIIVAPVHALKELIENAVDAGATSLDVLAKDGGLKLLQITDNGCGIQKEDLAILCERHTTSKITSFEDLAAIATYGFRGEALASISHIAHLSVTTKTKDSDLAWRAHYLDGKLAPAKPGHSAEPKGVAGRPGTQITVEDLFYNIPTRRRAFRSPADEFNKIIDMVGRYAVHCKGVGFTCKKAGEASTTLSIQAQATVIDRIRQIHGSAVANELLEFSVAEDRWGFKAEGFTTNANYSVKKTALLLFINHRCVESTHIKKAIEQTYANFLPKNGHPFIYLSLEIEPARVDVNVHPTKREVHFLNEDEIIQSICEHIESKLAAVDTSRTFMTQTLLPGAKVIDSTPQTESDGTPSRRTPASKKRRYSNDLVRTDTTERKITSMFARAGPSESTGSMDRTAETTAAPEAQEYEIVDRELVQCRLNSVKKLRDEVREDTHHDLTEIFSNHTFVGIVDERRRLAAIQGDVRLYLVDYGRTCYEYFYQLALTDFGNFGAIKFNPSLDLRELLRKAAEMEKRSITSPEDDFEVETLVDRVADQLIERREMLLEYFSLEISPAGELVSLPLLLKGYTPPLVKLPRFLLRLGPSVDWTEEKACFDSFVRELATFYVPEQLPSLPGDADSIREEDIPEELRARRQHIRHAIEHVFFPAFKARLVATKSLMEDGVLEVANLKGLYRVFERC</sequence>
<dbReference type="Gene3D" id="3.30.230.10">
    <property type="match status" value="1"/>
</dbReference>
<evidence type="ECO:0000259" key="7">
    <source>
        <dbReference type="SMART" id="SM01340"/>
    </source>
</evidence>
<dbReference type="SUPFAM" id="SSF55874">
    <property type="entry name" value="ATPase domain of HSP90 chaperone/DNA topoisomerase II/histidine kinase"/>
    <property type="match status" value="1"/>
</dbReference>
<dbReference type="InterPro" id="IPR020568">
    <property type="entry name" value="Ribosomal_Su5_D2-typ_SF"/>
</dbReference>
<dbReference type="InterPro" id="IPR013507">
    <property type="entry name" value="DNA_mismatch_S5_2-like"/>
</dbReference>
<evidence type="ECO:0000256" key="1">
    <source>
        <dbReference type="ARBA" id="ARBA00004123"/>
    </source>
</evidence>
<proteinExistence type="inferred from homology"/>
<dbReference type="GO" id="GO:0016887">
    <property type="term" value="F:ATP hydrolysis activity"/>
    <property type="evidence" value="ECO:0007669"/>
    <property type="project" value="InterPro"/>
</dbReference>
<evidence type="ECO:0000256" key="4">
    <source>
        <dbReference type="ARBA" id="ARBA00023204"/>
    </source>
</evidence>
<evidence type="ECO:0000256" key="6">
    <source>
        <dbReference type="SAM" id="MobiDB-lite"/>
    </source>
</evidence>
<keyword evidence="3" id="KW-0227">DNA damage</keyword>
<dbReference type="GO" id="GO:0140664">
    <property type="term" value="F:ATP-dependent DNA damage sensor activity"/>
    <property type="evidence" value="ECO:0007669"/>
    <property type="project" value="InterPro"/>
</dbReference>
<feature type="compositionally biased region" description="Basic and acidic residues" evidence="6">
    <location>
        <begin position="432"/>
        <end position="441"/>
    </location>
</feature>
<dbReference type="Gene3D" id="3.30.565.10">
    <property type="entry name" value="Histidine kinase-like ATPase, C-terminal domain"/>
    <property type="match status" value="1"/>
</dbReference>
<dbReference type="InterPro" id="IPR014721">
    <property type="entry name" value="Ribsml_uS5_D2-typ_fold_subgr"/>
</dbReference>
<dbReference type="GO" id="GO:0005524">
    <property type="term" value="F:ATP binding"/>
    <property type="evidence" value="ECO:0007669"/>
    <property type="project" value="InterPro"/>
</dbReference>
<keyword evidence="9" id="KW-1185">Reference proteome</keyword>
<dbReference type="InterPro" id="IPR032189">
    <property type="entry name" value="Mlh1_C"/>
</dbReference>
<accession>A0A8H5Q8E3</accession>
<dbReference type="CDD" id="cd16926">
    <property type="entry name" value="HATPase_MutL-MLH-PMS-like"/>
    <property type="match status" value="1"/>
</dbReference>
<dbReference type="GO" id="GO:0006298">
    <property type="term" value="P:mismatch repair"/>
    <property type="evidence" value="ECO:0007669"/>
    <property type="project" value="InterPro"/>
</dbReference>
<comment type="subcellular location">
    <subcellularLocation>
        <location evidence="1">Nucleus</location>
    </subcellularLocation>
</comment>
<gene>
    <name evidence="8" type="ORF">FPANT_179</name>
</gene>
<evidence type="ECO:0000256" key="2">
    <source>
        <dbReference type="ARBA" id="ARBA00006082"/>
    </source>
</evidence>
<dbReference type="FunFam" id="3.30.230.10:FF:000014">
    <property type="entry name" value="DNA mismatch repair protein Mlh1"/>
    <property type="match status" value="1"/>
</dbReference>
<dbReference type="InterPro" id="IPR014762">
    <property type="entry name" value="DNA_mismatch_repair_CS"/>
</dbReference>
<evidence type="ECO:0000313" key="8">
    <source>
        <dbReference type="EMBL" id="KAF5609368.1"/>
    </source>
</evidence>
<dbReference type="CDD" id="cd03483">
    <property type="entry name" value="MutL_Trans_MLH1"/>
    <property type="match status" value="1"/>
</dbReference>
<protein>
    <submittedName>
        <fullName evidence="8">DNA mismatch repair MLH1</fullName>
    </submittedName>
</protein>
<dbReference type="EMBL" id="JAAOAR010000009">
    <property type="protein sequence ID" value="KAF5609368.1"/>
    <property type="molecule type" value="Genomic_DNA"/>
</dbReference>
<evidence type="ECO:0000313" key="9">
    <source>
        <dbReference type="Proteomes" id="UP000544095"/>
    </source>
</evidence>
<dbReference type="Pfam" id="PF13589">
    <property type="entry name" value="HATPase_c_3"/>
    <property type="match status" value="1"/>
</dbReference>
<dbReference type="FunFam" id="3.30.565.10:FF:000033">
    <property type="entry name" value="DNA mismatch repair protein Mlh1"/>
    <property type="match status" value="1"/>
</dbReference>
<comment type="similarity">
    <text evidence="2">Belongs to the DNA mismatch repair MutL/HexB family.</text>
</comment>
<dbReference type="Pfam" id="PF16413">
    <property type="entry name" value="Mlh1_C"/>
    <property type="match status" value="1"/>
</dbReference>
<dbReference type="SUPFAM" id="SSF54211">
    <property type="entry name" value="Ribosomal protein S5 domain 2-like"/>
    <property type="match status" value="1"/>
</dbReference>
<dbReference type="AlphaFoldDB" id="A0A8H5Q8E3"/>
<dbReference type="GO" id="GO:0030983">
    <property type="term" value="F:mismatched DNA binding"/>
    <property type="evidence" value="ECO:0007669"/>
    <property type="project" value="InterPro"/>
</dbReference>
<dbReference type="GO" id="GO:0061982">
    <property type="term" value="P:meiosis I cell cycle process"/>
    <property type="evidence" value="ECO:0007669"/>
    <property type="project" value="UniProtKB-ARBA"/>
</dbReference>
<dbReference type="NCBIfam" id="TIGR00585">
    <property type="entry name" value="mutl"/>
    <property type="match status" value="1"/>
</dbReference>
<dbReference type="PROSITE" id="PS00058">
    <property type="entry name" value="DNA_MISMATCH_REPAIR_1"/>
    <property type="match status" value="1"/>
</dbReference>
<dbReference type="Pfam" id="PF01119">
    <property type="entry name" value="DNA_mis_repair"/>
    <property type="match status" value="1"/>
</dbReference>
<keyword evidence="4" id="KW-0234">DNA repair</keyword>
<name>A0A8H5Q8E3_9HYPO</name>
<feature type="compositionally biased region" description="Polar residues" evidence="6">
    <location>
        <begin position="405"/>
        <end position="419"/>
    </location>
</feature>
<dbReference type="PANTHER" id="PTHR10073:SF12">
    <property type="entry name" value="DNA MISMATCH REPAIR PROTEIN MLH1"/>
    <property type="match status" value="1"/>
</dbReference>
<feature type="region of interest" description="Disordered" evidence="6">
    <location>
        <begin position="1"/>
        <end position="45"/>
    </location>
</feature>
<keyword evidence="5" id="KW-0539">Nucleus</keyword>
<dbReference type="InterPro" id="IPR002099">
    <property type="entry name" value="MutL/Mlh/PMS"/>
</dbReference>
<dbReference type="PANTHER" id="PTHR10073">
    <property type="entry name" value="DNA MISMATCH REPAIR PROTEIN MLH, PMS, MUTL"/>
    <property type="match status" value="1"/>
</dbReference>
<feature type="domain" description="DNA mismatch repair protein S5" evidence="7">
    <location>
        <begin position="264"/>
        <end position="383"/>
    </location>
</feature>
<evidence type="ECO:0000256" key="5">
    <source>
        <dbReference type="ARBA" id="ARBA00023242"/>
    </source>
</evidence>
<dbReference type="InterPro" id="IPR038973">
    <property type="entry name" value="MutL/Mlh/Pms-like"/>
</dbReference>
<dbReference type="InterPro" id="IPR036890">
    <property type="entry name" value="HATPase_C_sf"/>
</dbReference>
<reference evidence="8 9" key="1">
    <citation type="submission" date="2020-05" db="EMBL/GenBank/DDBJ databases">
        <title>Identification and distribution of gene clusters putatively required for synthesis of sphingolipid metabolism inhibitors in phylogenetically diverse species of the filamentous fungus Fusarium.</title>
        <authorList>
            <person name="Kim H.-S."/>
            <person name="Busman M."/>
            <person name="Brown D.W."/>
            <person name="Divon H."/>
            <person name="Uhlig S."/>
            <person name="Proctor R.H."/>
        </authorList>
    </citation>
    <scope>NUCLEOTIDE SEQUENCE [LARGE SCALE GENOMIC DNA]</scope>
    <source>
        <strain evidence="8 9">NRRL 25211</strain>
    </source>
</reference>